<feature type="region of interest" description="Disordered" evidence="1">
    <location>
        <begin position="1"/>
        <end position="93"/>
    </location>
</feature>
<evidence type="ECO:0000256" key="1">
    <source>
        <dbReference type="SAM" id="MobiDB-lite"/>
    </source>
</evidence>
<comment type="caution">
    <text evidence="2">The sequence shown here is derived from an EMBL/GenBank/DDBJ whole genome shotgun (WGS) entry which is preliminary data.</text>
</comment>
<sequence length="93" mass="10386">MPVLVNDLVSEESEKEDFGKAGGVGMEEEAKHSGVIGVEEGDKTGGEGEQEIVERDREEGLGVEGYKARERKTQRTKHSEKKVGRFLKAKRRR</sequence>
<feature type="compositionally biased region" description="Basic and acidic residues" evidence="1">
    <location>
        <begin position="40"/>
        <end position="73"/>
    </location>
</feature>
<organism evidence="2 3">
    <name type="scientific">Chara braunii</name>
    <name type="common">Braun's stonewort</name>
    <dbReference type="NCBI Taxonomy" id="69332"/>
    <lineage>
        <taxon>Eukaryota</taxon>
        <taxon>Viridiplantae</taxon>
        <taxon>Streptophyta</taxon>
        <taxon>Charophyceae</taxon>
        <taxon>Charales</taxon>
        <taxon>Characeae</taxon>
        <taxon>Chara</taxon>
    </lineage>
</organism>
<evidence type="ECO:0000313" key="2">
    <source>
        <dbReference type="EMBL" id="GBG77584.1"/>
    </source>
</evidence>
<reference evidence="2 3" key="1">
    <citation type="journal article" date="2018" name="Cell">
        <title>The Chara Genome: Secondary Complexity and Implications for Plant Terrestrialization.</title>
        <authorList>
            <person name="Nishiyama T."/>
            <person name="Sakayama H."/>
            <person name="Vries J.D."/>
            <person name="Buschmann H."/>
            <person name="Saint-Marcoux D."/>
            <person name="Ullrich K.K."/>
            <person name="Haas F.B."/>
            <person name="Vanderstraeten L."/>
            <person name="Becker D."/>
            <person name="Lang D."/>
            <person name="Vosolsobe S."/>
            <person name="Rombauts S."/>
            <person name="Wilhelmsson P.K.I."/>
            <person name="Janitza P."/>
            <person name="Kern R."/>
            <person name="Heyl A."/>
            <person name="Rumpler F."/>
            <person name="Villalobos L.I.A.C."/>
            <person name="Clay J.M."/>
            <person name="Skokan R."/>
            <person name="Toyoda A."/>
            <person name="Suzuki Y."/>
            <person name="Kagoshima H."/>
            <person name="Schijlen E."/>
            <person name="Tajeshwar N."/>
            <person name="Catarino B."/>
            <person name="Hetherington A.J."/>
            <person name="Saltykova A."/>
            <person name="Bonnot C."/>
            <person name="Breuninger H."/>
            <person name="Symeonidi A."/>
            <person name="Radhakrishnan G.V."/>
            <person name="Van Nieuwerburgh F."/>
            <person name="Deforce D."/>
            <person name="Chang C."/>
            <person name="Karol K.G."/>
            <person name="Hedrich R."/>
            <person name="Ulvskov P."/>
            <person name="Glockner G."/>
            <person name="Delwiche C.F."/>
            <person name="Petrasek J."/>
            <person name="Van de Peer Y."/>
            <person name="Friml J."/>
            <person name="Beilby M."/>
            <person name="Dolan L."/>
            <person name="Kohara Y."/>
            <person name="Sugano S."/>
            <person name="Fujiyama A."/>
            <person name="Delaux P.-M."/>
            <person name="Quint M."/>
            <person name="TheiBen G."/>
            <person name="Hagemann M."/>
            <person name="Harholt J."/>
            <person name="Dunand C."/>
            <person name="Zachgo S."/>
            <person name="Langdale J."/>
            <person name="Maumus F."/>
            <person name="Straeten D.V.D."/>
            <person name="Gould S.B."/>
            <person name="Rensing S.A."/>
        </authorList>
    </citation>
    <scope>NUCLEOTIDE SEQUENCE [LARGE SCALE GENOMIC DNA]</scope>
    <source>
        <strain evidence="2 3">S276</strain>
    </source>
</reference>
<feature type="compositionally biased region" description="Basic residues" evidence="1">
    <location>
        <begin position="74"/>
        <end position="93"/>
    </location>
</feature>
<dbReference type="EMBL" id="BFEA01000271">
    <property type="protein sequence ID" value="GBG77584.1"/>
    <property type="molecule type" value="Genomic_DNA"/>
</dbReference>
<proteinExistence type="predicted"/>
<dbReference type="Gramene" id="GBG77584">
    <property type="protein sequence ID" value="GBG77584"/>
    <property type="gene ID" value="CBR_g24031"/>
</dbReference>
<evidence type="ECO:0000313" key="3">
    <source>
        <dbReference type="Proteomes" id="UP000265515"/>
    </source>
</evidence>
<name>A0A388L5K0_CHABU</name>
<gene>
    <name evidence="2" type="ORF">CBR_g24031</name>
</gene>
<accession>A0A388L5K0</accession>
<protein>
    <submittedName>
        <fullName evidence="2">Uncharacterized protein</fullName>
    </submittedName>
</protein>
<dbReference type="AlphaFoldDB" id="A0A388L5K0"/>
<dbReference type="Proteomes" id="UP000265515">
    <property type="component" value="Unassembled WGS sequence"/>
</dbReference>
<keyword evidence="3" id="KW-1185">Reference proteome</keyword>